<protein>
    <submittedName>
        <fullName evidence="1">Uncharacterized protein</fullName>
    </submittedName>
</protein>
<reference evidence="1" key="1">
    <citation type="submission" date="2019-08" db="EMBL/GenBank/DDBJ databases">
        <authorList>
            <person name="Kucharzyk K."/>
            <person name="Murdoch R.W."/>
            <person name="Higgins S."/>
            <person name="Loffler F."/>
        </authorList>
    </citation>
    <scope>NUCLEOTIDE SEQUENCE</scope>
</reference>
<sequence>MAPHKVVMAILKAVRSSDICRIVNRFGLNAHKTPVTPNATAVFQPKAKENTSPVKA</sequence>
<organism evidence="1">
    <name type="scientific">bioreactor metagenome</name>
    <dbReference type="NCBI Taxonomy" id="1076179"/>
    <lineage>
        <taxon>unclassified sequences</taxon>
        <taxon>metagenomes</taxon>
        <taxon>ecological metagenomes</taxon>
    </lineage>
</organism>
<gene>
    <name evidence="1" type="ORF">SDC9_207324</name>
</gene>
<comment type="caution">
    <text evidence="1">The sequence shown here is derived from an EMBL/GenBank/DDBJ whole genome shotgun (WGS) entry which is preliminary data.</text>
</comment>
<evidence type="ECO:0000313" key="1">
    <source>
        <dbReference type="EMBL" id="MPN59603.1"/>
    </source>
</evidence>
<accession>A0A645JJ01</accession>
<name>A0A645JJ01_9ZZZZ</name>
<dbReference type="EMBL" id="VSSQ01133789">
    <property type="protein sequence ID" value="MPN59603.1"/>
    <property type="molecule type" value="Genomic_DNA"/>
</dbReference>
<dbReference type="AlphaFoldDB" id="A0A645JJ01"/>
<proteinExistence type="predicted"/>